<dbReference type="InterPro" id="IPR050541">
    <property type="entry name" value="LRR_TM_domain-containing"/>
</dbReference>
<keyword evidence="5" id="KW-0732">Signal</keyword>
<keyword evidence="4" id="KW-1133">Transmembrane helix</keyword>
<gene>
    <name evidence="7" type="primary">LRRC66</name>
</gene>
<name>A0A9B0WXW9_CHRAS</name>
<dbReference type="GeneID" id="102816422"/>
<feature type="transmembrane region" description="Helical" evidence="4">
    <location>
        <begin position="368"/>
        <end position="389"/>
    </location>
</feature>
<feature type="compositionally biased region" description="Basic and acidic residues" evidence="3">
    <location>
        <begin position="329"/>
        <end position="340"/>
    </location>
</feature>
<dbReference type="OrthoDB" id="660555at2759"/>
<feature type="region of interest" description="Disordered" evidence="3">
    <location>
        <begin position="316"/>
        <end position="340"/>
    </location>
</feature>
<feature type="chain" id="PRO_5038788227" evidence="5">
    <location>
        <begin position="23"/>
        <end position="861"/>
    </location>
</feature>
<keyword evidence="6" id="KW-1185">Reference proteome</keyword>
<proteinExistence type="predicted"/>
<evidence type="ECO:0000313" key="7">
    <source>
        <dbReference type="RefSeq" id="XP_006872748.1"/>
    </source>
</evidence>
<dbReference type="InterPro" id="IPR032675">
    <property type="entry name" value="LRR_dom_sf"/>
</dbReference>
<dbReference type="Gene3D" id="3.80.10.10">
    <property type="entry name" value="Ribonuclease Inhibitor"/>
    <property type="match status" value="1"/>
</dbReference>
<keyword evidence="1" id="KW-0433">Leucine-rich repeat</keyword>
<dbReference type="PANTHER" id="PTHR24369">
    <property type="entry name" value="ANTIGEN BSP, PUTATIVE-RELATED"/>
    <property type="match status" value="1"/>
</dbReference>
<dbReference type="SUPFAM" id="SSF52058">
    <property type="entry name" value="L domain-like"/>
    <property type="match status" value="1"/>
</dbReference>
<dbReference type="CTD" id="339977"/>
<evidence type="ECO:0000256" key="4">
    <source>
        <dbReference type="SAM" id="Phobius"/>
    </source>
</evidence>
<dbReference type="SMART" id="SM00369">
    <property type="entry name" value="LRR_TYP"/>
    <property type="match status" value="5"/>
</dbReference>
<feature type="compositionally biased region" description="Basic and acidic residues" evidence="3">
    <location>
        <begin position="730"/>
        <end position="749"/>
    </location>
</feature>
<dbReference type="Proteomes" id="UP000504623">
    <property type="component" value="Unplaced"/>
</dbReference>
<dbReference type="RefSeq" id="XP_006872748.1">
    <property type="nucleotide sequence ID" value="XM_006872686.1"/>
</dbReference>
<evidence type="ECO:0000256" key="1">
    <source>
        <dbReference type="ARBA" id="ARBA00022614"/>
    </source>
</evidence>
<protein>
    <submittedName>
        <fullName evidence="7">Leucine-rich repeat-containing protein 66</fullName>
    </submittedName>
</protein>
<evidence type="ECO:0000256" key="2">
    <source>
        <dbReference type="ARBA" id="ARBA00022737"/>
    </source>
</evidence>
<organism evidence="6 7">
    <name type="scientific">Chrysochloris asiatica</name>
    <name type="common">Cape golden mole</name>
    <dbReference type="NCBI Taxonomy" id="185453"/>
    <lineage>
        <taxon>Eukaryota</taxon>
        <taxon>Metazoa</taxon>
        <taxon>Chordata</taxon>
        <taxon>Craniata</taxon>
        <taxon>Vertebrata</taxon>
        <taxon>Euteleostomi</taxon>
        <taxon>Mammalia</taxon>
        <taxon>Eutheria</taxon>
        <taxon>Afrotheria</taxon>
        <taxon>Chrysochloridae</taxon>
        <taxon>Chrysochlorinae</taxon>
        <taxon>Chrysochloris</taxon>
    </lineage>
</organism>
<accession>A0A9B0WXW9</accession>
<dbReference type="InterPro" id="IPR001611">
    <property type="entry name" value="Leu-rich_rpt"/>
</dbReference>
<dbReference type="InterPro" id="IPR003591">
    <property type="entry name" value="Leu-rich_rpt_typical-subtyp"/>
</dbReference>
<sequence>MENCSFRVITMVIGLYVAGTMANTSKKSGISFSSVCHWNDYLLINRSFTRKHVDTSQTSVLMDVSFNCFSSLSQSSMNKEEWKINYLELSNNRLPKITVSTLAYLGGLEILNPSNNAIHFISLDLPSLKPSWVKRRKSRNGLLLLKVLILQRNKLSDTPKGLWKLKSLQSLDLSWNGISQIGLTDFQNCLQLKHLNLKSNKIFRIHPEAFRNLKKLQVVYVSNNGLTTILPMTAISLELLHQEVDLASNQWRCGYNMIIIQHFSSESWRKMWDKICNKSIGNEEAFWPNPQSRISRETHHPHNLNHVIKLLTRQADRPQAGMSESFSTSERKEQVHSDVNEKKRLPRRVRDTQAIQTLERNEVASQDLLLAVCLSVFITFFVAFCLGALTRPYIDRLWQHRCPNKSSNSAITYSNEGFYDEIEGAGNIQLPTRFPSQSCHGLNLCENQDASTVTSNLQAVVTHDRHLGSSRKGLGSQQSTTLCGNHPKAGNRHDNLLPYASAAQITLHAANNEPLTAAQDHIYKNDSPRELIYETATQQDSLSKHSLSAASVATGRLQTVSGSILNDSNELNPSLSREMVSSFSNMLTHTNTQRTRENKERERAEQLHSGMPDSQLEFSKEIPMSTYINLQGIPQQVFKGMSSEEEHSSYYTTVTPSDPGDMDPSVCHPRWNSNPDVTPAYMESLQNYVPSDTQSGLDTDYDSDEGSLFTISSTGTEGERSLTGEDAYGEESHEAREPLEDKDTGNRTDDIRSLENLEDINIYQDILGKYDNQEVLFEDPLVSGPGSGLCETHLESASNTNDSKDPLTLPGSRDSSPVSVEIPGTFIYDNVIIPQSEAAQWHCSLRDLESFSDVDIYSCPP</sequence>
<evidence type="ECO:0000313" key="6">
    <source>
        <dbReference type="Proteomes" id="UP000504623"/>
    </source>
</evidence>
<keyword evidence="4" id="KW-0472">Membrane</keyword>
<keyword evidence="2" id="KW-0677">Repeat</keyword>
<feature type="region of interest" description="Disordered" evidence="3">
    <location>
        <begin position="792"/>
        <end position="816"/>
    </location>
</feature>
<dbReference type="PANTHER" id="PTHR24369:SF213">
    <property type="entry name" value="INSULIN LIKE GROWTH FACTOR BINDING PROTEIN ACID LABILE SUBUNIT"/>
    <property type="match status" value="1"/>
</dbReference>
<dbReference type="AlphaFoldDB" id="A0A9B0WXW9"/>
<feature type="region of interest" description="Disordered" evidence="3">
    <location>
        <begin position="705"/>
        <end position="749"/>
    </location>
</feature>
<reference evidence="7" key="1">
    <citation type="submission" date="2025-08" db="UniProtKB">
        <authorList>
            <consortium name="RefSeq"/>
        </authorList>
    </citation>
    <scope>IDENTIFICATION</scope>
    <source>
        <tissue evidence="7">Spleen</tissue>
    </source>
</reference>
<dbReference type="PROSITE" id="PS51450">
    <property type="entry name" value="LRR"/>
    <property type="match status" value="2"/>
</dbReference>
<keyword evidence="4" id="KW-0812">Transmembrane</keyword>
<feature type="signal peptide" evidence="5">
    <location>
        <begin position="1"/>
        <end position="22"/>
    </location>
</feature>
<evidence type="ECO:0000256" key="5">
    <source>
        <dbReference type="SAM" id="SignalP"/>
    </source>
</evidence>
<dbReference type="GO" id="GO:0005886">
    <property type="term" value="C:plasma membrane"/>
    <property type="evidence" value="ECO:0007669"/>
    <property type="project" value="TreeGrafter"/>
</dbReference>
<evidence type="ECO:0000256" key="3">
    <source>
        <dbReference type="SAM" id="MobiDB-lite"/>
    </source>
</evidence>
<dbReference type="Pfam" id="PF13855">
    <property type="entry name" value="LRR_8"/>
    <property type="match status" value="1"/>
</dbReference>